<proteinExistence type="inferred from homology"/>
<dbReference type="SUPFAM" id="SSF55961">
    <property type="entry name" value="Bet v1-like"/>
    <property type="match status" value="1"/>
</dbReference>
<dbReference type="KEGG" id="nah:F5544_18655"/>
<dbReference type="InterPro" id="IPR023393">
    <property type="entry name" value="START-like_dom_sf"/>
</dbReference>
<dbReference type="EMBL" id="CP046172">
    <property type="protein sequence ID" value="QIS11602.1"/>
    <property type="molecule type" value="Genomic_DNA"/>
</dbReference>
<feature type="domain" description="YCII-related" evidence="2">
    <location>
        <begin position="1"/>
        <end position="113"/>
    </location>
</feature>
<evidence type="ECO:0000256" key="1">
    <source>
        <dbReference type="ARBA" id="ARBA00007689"/>
    </source>
</evidence>
<dbReference type="AlphaFoldDB" id="A0A6G9YEH9"/>
<evidence type="ECO:0000313" key="4">
    <source>
        <dbReference type="Proteomes" id="UP000503540"/>
    </source>
</evidence>
<accession>A0A6G9YEH9</accession>
<dbReference type="Pfam" id="PF03795">
    <property type="entry name" value="YCII"/>
    <property type="match status" value="1"/>
</dbReference>
<sequence>MEYLLLFYSDDAQMAEIMANDPEPLMNRHVEFNKTVKARTRIVTSHALEPVAATVTVRPTGDGESVAVPGPASPNPVALNGFYLITCKDMDEAVDIAKRYPMPEDLGYIEVRPTVSRWRGTPLADSSAPREQVWERYADIESWPEWLAGVAAARGTFATGGTGELRMADGAVRPMRIGTVTDPISFTMEIEVAHDVWVWYGHYLTARPDGGTRIIHEPSVPHHALDTMGLHFTAAVNEQAAQSVATLAALAADRVQAGTRSRR</sequence>
<dbReference type="CDD" id="cd07812">
    <property type="entry name" value="SRPBCC"/>
    <property type="match status" value="1"/>
</dbReference>
<dbReference type="Gene3D" id="3.30.530.20">
    <property type="match status" value="1"/>
</dbReference>
<dbReference type="SUPFAM" id="SSF54909">
    <property type="entry name" value="Dimeric alpha+beta barrel"/>
    <property type="match status" value="1"/>
</dbReference>
<gene>
    <name evidence="3" type="ORF">F5544_18655</name>
</gene>
<organism evidence="3 4">
    <name type="scientific">Nocardia arthritidis</name>
    <dbReference type="NCBI Taxonomy" id="228602"/>
    <lineage>
        <taxon>Bacteria</taxon>
        <taxon>Bacillati</taxon>
        <taxon>Actinomycetota</taxon>
        <taxon>Actinomycetes</taxon>
        <taxon>Mycobacteriales</taxon>
        <taxon>Nocardiaceae</taxon>
        <taxon>Nocardia</taxon>
    </lineage>
</organism>
<dbReference type="RefSeq" id="WP_167474393.1">
    <property type="nucleotide sequence ID" value="NZ_CP046172.1"/>
</dbReference>
<name>A0A6G9YEH9_9NOCA</name>
<keyword evidence="4" id="KW-1185">Reference proteome</keyword>
<dbReference type="Gene3D" id="3.30.70.1060">
    <property type="entry name" value="Dimeric alpha+beta barrel"/>
    <property type="match status" value="1"/>
</dbReference>
<reference evidence="3 4" key="1">
    <citation type="journal article" date="2019" name="ACS Chem. Biol.">
        <title>Identification and Mobilization of a Cryptic Antibiotic Biosynthesis Gene Locus from a Human-Pathogenic Nocardia Isolate.</title>
        <authorList>
            <person name="Herisse M."/>
            <person name="Ishida K."/>
            <person name="Porter J.L."/>
            <person name="Howden B."/>
            <person name="Hertweck C."/>
            <person name="Stinear T.P."/>
            <person name="Pidot S.J."/>
        </authorList>
    </citation>
    <scope>NUCLEOTIDE SEQUENCE [LARGE SCALE GENOMIC DNA]</scope>
    <source>
        <strain evidence="3 4">AUSMDU00012717</strain>
    </source>
</reference>
<dbReference type="PANTHER" id="PTHR35174">
    <property type="entry name" value="BLL7171 PROTEIN-RELATED"/>
    <property type="match status" value="1"/>
</dbReference>
<dbReference type="Proteomes" id="UP000503540">
    <property type="component" value="Chromosome"/>
</dbReference>
<protein>
    <recommendedName>
        <fullName evidence="2">YCII-related domain-containing protein</fullName>
    </recommendedName>
</protein>
<evidence type="ECO:0000313" key="3">
    <source>
        <dbReference type="EMBL" id="QIS11602.1"/>
    </source>
</evidence>
<dbReference type="InterPro" id="IPR005545">
    <property type="entry name" value="YCII"/>
</dbReference>
<comment type="similarity">
    <text evidence="1">Belongs to the YciI family.</text>
</comment>
<dbReference type="InterPro" id="IPR011008">
    <property type="entry name" value="Dimeric_a/b-barrel"/>
</dbReference>
<dbReference type="PANTHER" id="PTHR35174:SF3">
    <property type="entry name" value="BLL7171 PROTEIN"/>
    <property type="match status" value="1"/>
</dbReference>
<evidence type="ECO:0000259" key="2">
    <source>
        <dbReference type="Pfam" id="PF03795"/>
    </source>
</evidence>